<proteinExistence type="inferred from homology"/>
<evidence type="ECO:0000256" key="3">
    <source>
        <dbReference type="ARBA" id="ARBA00022833"/>
    </source>
</evidence>
<dbReference type="InterPro" id="IPR011032">
    <property type="entry name" value="GroES-like_sf"/>
</dbReference>
<evidence type="ECO:0000256" key="6">
    <source>
        <dbReference type="RuleBase" id="RU361277"/>
    </source>
</evidence>
<accession>A0ABS0D4P0</accession>
<comment type="similarity">
    <text evidence="1 6">Belongs to the zinc-containing alcohol dehydrogenase family.</text>
</comment>
<dbReference type="SUPFAM" id="SSF50129">
    <property type="entry name" value="GroES-like"/>
    <property type="match status" value="1"/>
</dbReference>
<dbReference type="InterPro" id="IPR002328">
    <property type="entry name" value="ADH_Zn_CS"/>
</dbReference>
<dbReference type="CDD" id="cd08278">
    <property type="entry name" value="benzyl_alcohol_DH"/>
    <property type="match status" value="1"/>
</dbReference>
<dbReference type="Gene3D" id="3.90.180.10">
    <property type="entry name" value="Medium-chain alcohol dehydrogenases, catalytic domain"/>
    <property type="match status" value="1"/>
</dbReference>
<keyword evidence="5" id="KW-0520">NAD</keyword>
<dbReference type="PROSITE" id="PS00059">
    <property type="entry name" value="ADH_ZINC"/>
    <property type="match status" value="1"/>
</dbReference>
<comment type="caution">
    <text evidence="8">The sequence shown here is derived from an EMBL/GenBank/DDBJ whole genome shotgun (WGS) entry which is preliminary data.</text>
</comment>
<dbReference type="InterPro" id="IPR013154">
    <property type="entry name" value="ADH-like_N"/>
</dbReference>
<dbReference type="SUPFAM" id="SSF51735">
    <property type="entry name" value="NAD(P)-binding Rossmann-fold domains"/>
    <property type="match status" value="1"/>
</dbReference>
<keyword evidence="4" id="KW-0560">Oxidoreductase</keyword>
<dbReference type="InterPro" id="IPR036291">
    <property type="entry name" value="NAD(P)-bd_dom_sf"/>
</dbReference>
<evidence type="ECO:0000256" key="5">
    <source>
        <dbReference type="ARBA" id="ARBA00023027"/>
    </source>
</evidence>
<dbReference type="Pfam" id="PF08240">
    <property type="entry name" value="ADH_N"/>
    <property type="match status" value="1"/>
</dbReference>
<keyword evidence="9" id="KW-1185">Reference proteome</keyword>
<evidence type="ECO:0000313" key="8">
    <source>
        <dbReference type="EMBL" id="MBF6353455.1"/>
    </source>
</evidence>
<dbReference type="RefSeq" id="WP_195000363.1">
    <property type="nucleotide sequence ID" value="NZ_JADLQN010000001.1"/>
</dbReference>
<dbReference type="InterPro" id="IPR013149">
    <property type="entry name" value="ADH-like_C"/>
</dbReference>
<comment type="cofactor">
    <cofactor evidence="6">
        <name>Zn(2+)</name>
        <dbReference type="ChEBI" id="CHEBI:29105"/>
    </cofactor>
</comment>
<evidence type="ECO:0000313" key="9">
    <source>
        <dbReference type="Proteomes" id="UP000707731"/>
    </source>
</evidence>
<dbReference type="Proteomes" id="UP000707731">
    <property type="component" value="Unassembled WGS sequence"/>
</dbReference>
<dbReference type="Pfam" id="PF00107">
    <property type="entry name" value="ADH_zinc_N"/>
    <property type="match status" value="1"/>
</dbReference>
<organism evidence="8 9">
    <name type="scientific">Nocardia higoensis</name>
    <dbReference type="NCBI Taxonomy" id="228599"/>
    <lineage>
        <taxon>Bacteria</taxon>
        <taxon>Bacillati</taxon>
        <taxon>Actinomycetota</taxon>
        <taxon>Actinomycetes</taxon>
        <taxon>Mycobacteriales</taxon>
        <taxon>Nocardiaceae</taxon>
        <taxon>Nocardia</taxon>
    </lineage>
</organism>
<dbReference type="EMBL" id="JADLQN010000001">
    <property type="protein sequence ID" value="MBF6353455.1"/>
    <property type="molecule type" value="Genomic_DNA"/>
</dbReference>
<keyword evidence="2 6" id="KW-0479">Metal-binding</keyword>
<dbReference type="PANTHER" id="PTHR43880:SF12">
    <property type="entry name" value="ALCOHOL DEHYDROGENASE CLASS-3"/>
    <property type="match status" value="1"/>
</dbReference>
<reference evidence="8 9" key="1">
    <citation type="submission" date="2020-10" db="EMBL/GenBank/DDBJ databases">
        <title>Identification of Nocardia species via Next-generation sequencing and recognition of intraspecies genetic diversity.</title>
        <authorList>
            <person name="Li P."/>
            <person name="Li P."/>
            <person name="Lu B."/>
        </authorList>
    </citation>
    <scope>NUCLEOTIDE SEQUENCE [LARGE SCALE GENOMIC DNA]</scope>
    <source>
        <strain evidence="8 9">BJ06-0143</strain>
    </source>
</reference>
<keyword evidence="3 6" id="KW-0862">Zinc</keyword>
<dbReference type="InterPro" id="IPR020843">
    <property type="entry name" value="ER"/>
</dbReference>
<evidence type="ECO:0000256" key="1">
    <source>
        <dbReference type="ARBA" id="ARBA00008072"/>
    </source>
</evidence>
<feature type="domain" description="Enoyl reductase (ER)" evidence="7">
    <location>
        <begin position="14"/>
        <end position="362"/>
    </location>
</feature>
<gene>
    <name evidence="8" type="ORF">IU449_02645</name>
</gene>
<name>A0ABS0D4P0_9NOCA</name>
<dbReference type="SMART" id="SM00829">
    <property type="entry name" value="PKS_ER"/>
    <property type="match status" value="1"/>
</dbReference>
<evidence type="ECO:0000259" key="7">
    <source>
        <dbReference type="SMART" id="SM00829"/>
    </source>
</evidence>
<dbReference type="PANTHER" id="PTHR43880">
    <property type="entry name" value="ALCOHOL DEHYDROGENASE"/>
    <property type="match status" value="1"/>
</dbReference>
<evidence type="ECO:0000256" key="4">
    <source>
        <dbReference type="ARBA" id="ARBA00023002"/>
    </source>
</evidence>
<evidence type="ECO:0000256" key="2">
    <source>
        <dbReference type="ARBA" id="ARBA00022723"/>
    </source>
</evidence>
<dbReference type="Gene3D" id="3.40.50.720">
    <property type="entry name" value="NAD(P)-binding Rossmann-like Domain"/>
    <property type="match status" value="1"/>
</dbReference>
<protein>
    <submittedName>
        <fullName evidence="8">NAD(P)-dependent alcohol dehydrogenase</fullName>
    </submittedName>
</protein>
<sequence>MTTVTTAALSRDPGEPFSLEQVTLDGPRADEILVRIVASGICHTDLVSRAAGSSQRPVLLGHEGAGIVEEVGAQVASVRPGDHVVLTFRHCGDCRNCAAGRPAYCLKANALNTFGARADRTSRVTVDGARVLDGFFGQSSLAGYALSTEDNTVVVDPSIDLALAAPLGCGFQTGAGAVLNVLAPEGDSWLALFGAGAVGMAALLAAATVDGLRTVVVETSPQRRDLAIELGAAEVIDPAGGGTAERIRELTGTGAAHAVDTTGIPAVLGDAVRALAVGGTVVALGLGSGTPPVDVRDMVMNGKSIRGCLEGDSVPSVFIPQLLELHRAGRFPLERLVSVYPGPEIDVALNDQRAGKIVKPVLRW</sequence>